<reference evidence="2" key="1">
    <citation type="journal article" date="2019" name="Int. J. Syst. Evol. Microbiol.">
        <title>The Global Catalogue of Microorganisms (GCM) 10K type strain sequencing project: providing services to taxonomists for standard genome sequencing and annotation.</title>
        <authorList>
            <consortium name="The Broad Institute Genomics Platform"/>
            <consortium name="The Broad Institute Genome Sequencing Center for Infectious Disease"/>
            <person name="Wu L."/>
            <person name="Ma J."/>
        </authorList>
    </citation>
    <scope>NUCLEOTIDE SEQUENCE [LARGE SCALE GENOMIC DNA]</scope>
    <source>
        <strain evidence="2">JCM 17224</strain>
    </source>
</reference>
<organism evidence="1 2">
    <name type="scientific">Hymenobacter fastidiosus</name>
    <dbReference type="NCBI Taxonomy" id="486264"/>
    <lineage>
        <taxon>Bacteria</taxon>
        <taxon>Pseudomonadati</taxon>
        <taxon>Bacteroidota</taxon>
        <taxon>Cytophagia</taxon>
        <taxon>Cytophagales</taxon>
        <taxon>Hymenobacteraceae</taxon>
        <taxon>Hymenobacter</taxon>
    </lineage>
</organism>
<dbReference type="EMBL" id="BAABDJ010000049">
    <property type="protein sequence ID" value="GAA4020409.1"/>
    <property type="molecule type" value="Genomic_DNA"/>
</dbReference>
<dbReference type="Proteomes" id="UP001500567">
    <property type="component" value="Unassembled WGS sequence"/>
</dbReference>
<keyword evidence="2" id="KW-1185">Reference proteome</keyword>
<gene>
    <name evidence="1" type="ORF">GCM10022408_38060</name>
</gene>
<proteinExistence type="predicted"/>
<comment type="caution">
    <text evidence="1">The sequence shown here is derived from an EMBL/GenBank/DDBJ whole genome shotgun (WGS) entry which is preliminary data.</text>
</comment>
<evidence type="ECO:0000313" key="2">
    <source>
        <dbReference type="Proteomes" id="UP001500567"/>
    </source>
</evidence>
<accession>A0ABP7T3T7</accession>
<sequence>MPVSSDTIQLLPIYVNPLGEPCDVHTHERLRLASGAMMHLLVHHPDQLLPPPEVFTPKQFKVVAADGVLTFTLNQTPWGKADVTLQFPDGLRMYQQYVDELPYCQEAVNCLITDVRAKNQPYQSVPGFSPIQAISVNNAYTEASKRYEPKRKSNTADIYHCMRTKDGWRLREAWEQHGNQ</sequence>
<name>A0ABP7T3T7_9BACT</name>
<protein>
    <submittedName>
        <fullName evidence="1">Uncharacterized protein</fullName>
    </submittedName>
</protein>
<dbReference type="RefSeq" id="WP_345075224.1">
    <property type="nucleotide sequence ID" value="NZ_BAABDJ010000049.1"/>
</dbReference>
<evidence type="ECO:0000313" key="1">
    <source>
        <dbReference type="EMBL" id="GAA4020409.1"/>
    </source>
</evidence>